<dbReference type="InterPro" id="IPR006073">
    <property type="entry name" value="GTP-bd"/>
</dbReference>
<dbReference type="Pfam" id="PF01926">
    <property type="entry name" value="MMR_HSR1"/>
    <property type="match status" value="1"/>
</dbReference>
<dbReference type="OMA" id="PGDWEYH"/>
<reference evidence="6" key="1">
    <citation type="submission" date="2022-11" db="UniProtKB">
        <authorList>
            <consortium name="WormBaseParasite"/>
        </authorList>
    </citation>
    <scope>IDENTIFICATION</scope>
</reference>
<evidence type="ECO:0000256" key="1">
    <source>
        <dbReference type="ARBA" id="ARBA00022741"/>
    </source>
</evidence>
<evidence type="ECO:0000256" key="3">
    <source>
        <dbReference type="SAM" id="MobiDB-lite"/>
    </source>
</evidence>
<dbReference type="GO" id="GO:0019843">
    <property type="term" value="F:rRNA binding"/>
    <property type="evidence" value="ECO:0007669"/>
    <property type="project" value="TreeGrafter"/>
</dbReference>
<dbReference type="Gene3D" id="3.40.50.300">
    <property type="entry name" value="P-loop containing nucleotide triphosphate hydrolases"/>
    <property type="match status" value="1"/>
</dbReference>
<accession>A0A915J8W4</accession>
<evidence type="ECO:0000259" key="4">
    <source>
        <dbReference type="Pfam" id="PF01926"/>
    </source>
</evidence>
<dbReference type="InterPro" id="IPR009019">
    <property type="entry name" value="KH_sf_prok-type"/>
</dbReference>
<evidence type="ECO:0000313" key="6">
    <source>
        <dbReference type="WBParaSite" id="nRc.2.0.1.t22154-RA"/>
    </source>
</evidence>
<dbReference type="WBParaSite" id="nRc.2.0.1.t22154-RA">
    <property type="protein sequence ID" value="nRc.2.0.1.t22154-RA"/>
    <property type="gene ID" value="nRc.2.0.1.g22154"/>
</dbReference>
<organism evidence="5 6">
    <name type="scientific">Romanomermis culicivorax</name>
    <name type="common">Nematode worm</name>
    <dbReference type="NCBI Taxonomy" id="13658"/>
    <lineage>
        <taxon>Eukaryota</taxon>
        <taxon>Metazoa</taxon>
        <taxon>Ecdysozoa</taxon>
        <taxon>Nematoda</taxon>
        <taxon>Enoplea</taxon>
        <taxon>Dorylaimia</taxon>
        <taxon>Mermithida</taxon>
        <taxon>Mermithoidea</taxon>
        <taxon>Mermithidae</taxon>
        <taxon>Romanomermis</taxon>
    </lineage>
</organism>
<dbReference type="GO" id="GO:0000028">
    <property type="term" value="P:ribosomal small subunit assembly"/>
    <property type="evidence" value="ECO:0007669"/>
    <property type="project" value="TreeGrafter"/>
</dbReference>
<protein>
    <submittedName>
        <fullName evidence="6">G domain-containing protein</fullName>
    </submittedName>
</protein>
<dbReference type="Proteomes" id="UP000887565">
    <property type="component" value="Unplaced"/>
</dbReference>
<keyword evidence="5" id="KW-1185">Reference proteome</keyword>
<keyword evidence="1" id="KW-0547">Nucleotide-binding</keyword>
<sequence length="515" mass="59606">MNSYIFAESLPCALRRLRFCKILTFEEASFRNVRNCHNQSEKFDSDEQSSSFDSCQDDNSKRNNIKITDFSRLNPDPKAHKRQLNRSPENFDSSRLLNVAIIGKTNAGKSLLTNALVGAAVSGVSKRCHTTRKLTQGVTVCGKSQLIFNDTPGFLTGNIKNSDVENSLVTDPENALQQARMILVLHDPSDNYNRNRLEYRVQYLLYKYRHLPSILVLNKIDLLKNQTFILELITKLTLGRVNGHILRRSFNEVLTESDNQKPIENEVKFNQIMETYKSKRQVLVDDDEIIQKEIEKEKLEDDYKNAHNSEILMKDFETKMENFDRNLWPDVDYEILDELCSESTHMHKIPISRLKKCFIGQTGWPNFQAVFSVSALNGSGVDRLKNFLLERAENRRWRFHSSIVSPLSTLALVKENVRAKVMEKVPFDLPYKLDYKIISWEVNEFDTLCILMEIICEHERFVPMITGPADVKLKAVSKESSQDLSNLFGRDVYVRFTVRPKRFRGQQFLRGVSKK</sequence>
<dbReference type="GO" id="GO:0043024">
    <property type="term" value="F:ribosomal small subunit binding"/>
    <property type="evidence" value="ECO:0007669"/>
    <property type="project" value="TreeGrafter"/>
</dbReference>
<dbReference type="InterPro" id="IPR027417">
    <property type="entry name" value="P-loop_NTPase"/>
</dbReference>
<keyword evidence="2" id="KW-0342">GTP-binding</keyword>
<dbReference type="GO" id="GO:0005525">
    <property type="term" value="F:GTP binding"/>
    <property type="evidence" value="ECO:0007669"/>
    <property type="project" value="UniProtKB-KW"/>
</dbReference>
<dbReference type="AlphaFoldDB" id="A0A915J8W4"/>
<dbReference type="Gene3D" id="3.30.300.20">
    <property type="match status" value="1"/>
</dbReference>
<evidence type="ECO:0000313" key="5">
    <source>
        <dbReference type="Proteomes" id="UP000887565"/>
    </source>
</evidence>
<dbReference type="SUPFAM" id="SSF52540">
    <property type="entry name" value="P-loop containing nucleoside triphosphate hydrolases"/>
    <property type="match status" value="1"/>
</dbReference>
<feature type="region of interest" description="Disordered" evidence="3">
    <location>
        <begin position="41"/>
        <end position="60"/>
    </location>
</feature>
<evidence type="ECO:0000256" key="2">
    <source>
        <dbReference type="ARBA" id="ARBA00023134"/>
    </source>
</evidence>
<dbReference type="PANTHER" id="PTHR42698:SF1">
    <property type="entry name" value="GTPASE ERA, MITOCHONDRIAL"/>
    <property type="match status" value="1"/>
</dbReference>
<dbReference type="InterPro" id="IPR015946">
    <property type="entry name" value="KH_dom-like_a/b"/>
</dbReference>
<proteinExistence type="predicted"/>
<dbReference type="CDD" id="cd22534">
    <property type="entry name" value="KH-II_Era"/>
    <property type="match status" value="1"/>
</dbReference>
<name>A0A915J8W4_ROMCU</name>
<dbReference type="SUPFAM" id="SSF54814">
    <property type="entry name" value="Prokaryotic type KH domain (KH-domain type II)"/>
    <property type="match status" value="1"/>
</dbReference>
<dbReference type="InterPro" id="IPR005662">
    <property type="entry name" value="GTPase_Era-like"/>
</dbReference>
<dbReference type="GO" id="GO:0005759">
    <property type="term" value="C:mitochondrial matrix"/>
    <property type="evidence" value="ECO:0007669"/>
    <property type="project" value="TreeGrafter"/>
</dbReference>
<feature type="domain" description="G" evidence="4">
    <location>
        <begin position="98"/>
        <end position="219"/>
    </location>
</feature>
<dbReference type="PANTHER" id="PTHR42698">
    <property type="entry name" value="GTPASE ERA"/>
    <property type="match status" value="1"/>
</dbReference>